<evidence type="ECO:0000313" key="4">
    <source>
        <dbReference type="Proteomes" id="UP001356427"/>
    </source>
</evidence>
<reference evidence="3 4" key="1">
    <citation type="submission" date="2021-04" db="EMBL/GenBank/DDBJ databases">
        <authorList>
            <person name="De Guttry C."/>
            <person name="Zahm M."/>
            <person name="Klopp C."/>
            <person name="Cabau C."/>
            <person name="Louis A."/>
            <person name="Berthelot C."/>
            <person name="Parey E."/>
            <person name="Roest Crollius H."/>
            <person name="Montfort J."/>
            <person name="Robinson-Rechavi M."/>
            <person name="Bucao C."/>
            <person name="Bouchez O."/>
            <person name="Gislard M."/>
            <person name="Lluch J."/>
            <person name="Milhes M."/>
            <person name="Lampietro C."/>
            <person name="Lopez Roques C."/>
            <person name="Donnadieu C."/>
            <person name="Braasch I."/>
            <person name="Desvignes T."/>
            <person name="Postlethwait J."/>
            <person name="Bobe J."/>
            <person name="Wedekind C."/>
            <person name="Guiguen Y."/>
        </authorList>
    </citation>
    <scope>NUCLEOTIDE SEQUENCE [LARGE SCALE GENOMIC DNA]</scope>
    <source>
        <strain evidence="3">Cs_M1</strain>
        <tissue evidence="3">Blood</tissue>
    </source>
</reference>
<dbReference type="AlphaFoldDB" id="A0AAN8QUX2"/>
<feature type="compositionally biased region" description="Basic and acidic residues" evidence="1">
    <location>
        <begin position="168"/>
        <end position="179"/>
    </location>
</feature>
<sequence length="190" mass="20801">MDMKERPHRSLTRGRCRKDFHHATASLQPEECRVATQKSYSSSETLKAYDRETHLHYGGCVAELVRHEHQEYVRQGSFTLAELGVRDQQAQAQAQAQAQTAYHSSHSELGLLQQGYSLSAGSDADSDPEGVMSPERTVQLWGGHAIKSRRSSGLSSRANSALTLTDSDNEHKSDDESGRTEMGGEIGGGA</sequence>
<proteinExistence type="predicted"/>
<dbReference type="Pfam" id="PF06484">
    <property type="entry name" value="Ten_N"/>
    <property type="match status" value="1"/>
</dbReference>
<gene>
    <name evidence="3" type="ORF">J4Q44_G00129250</name>
</gene>
<dbReference type="GO" id="GO:0016020">
    <property type="term" value="C:membrane"/>
    <property type="evidence" value="ECO:0007669"/>
    <property type="project" value="InterPro"/>
</dbReference>
<dbReference type="GO" id="GO:0007165">
    <property type="term" value="P:signal transduction"/>
    <property type="evidence" value="ECO:0007669"/>
    <property type="project" value="InterPro"/>
</dbReference>
<keyword evidence="4" id="KW-1185">Reference proteome</keyword>
<comment type="caution">
    <text evidence="3">The sequence shown here is derived from an EMBL/GenBank/DDBJ whole genome shotgun (WGS) entry which is preliminary data.</text>
</comment>
<organism evidence="3 4">
    <name type="scientific">Coregonus suidteri</name>
    <dbReference type="NCBI Taxonomy" id="861788"/>
    <lineage>
        <taxon>Eukaryota</taxon>
        <taxon>Metazoa</taxon>
        <taxon>Chordata</taxon>
        <taxon>Craniata</taxon>
        <taxon>Vertebrata</taxon>
        <taxon>Euteleostomi</taxon>
        <taxon>Actinopterygii</taxon>
        <taxon>Neopterygii</taxon>
        <taxon>Teleostei</taxon>
        <taxon>Protacanthopterygii</taxon>
        <taxon>Salmoniformes</taxon>
        <taxon>Salmonidae</taxon>
        <taxon>Coregoninae</taxon>
        <taxon>Coregonus</taxon>
    </lineage>
</organism>
<dbReference type="InterPro" id="IPR009471">
    <property type="entry name" value="Ten_N"/>
</dbReference>
<accession>A0AAN8QUX2</accession>
<protein>
    <recommendedName>
        <fullName evidence="2">Teneurin N-terminal domain-containing protein</fullName>
    </recommendedName>
</protein>
<dbReference type="EMBL" id="JAGTTL010000010">
    <property type="protein sequence ID" value="KAK6317525.1"/>
    <property type="molecule type" value="Genomic_DNA"/>
</dbReference>
<feature type="domain" description="Teneurin N-terminal" evidence="2">
    <location>
        <begin position="1"/>
        <end position="190"/>
    </location>
</feature>
<evidence type="ECO:0000313" key="3">
    <source>
        <dbReference type="EMBL" id="KAK6317525.1"/>
    </source>
</evidence>
<dbReference type="Proteomes" id="UP001356427">
    <property type="component" value="Unassembled WGS sequence"/>
</dbReference>
<evidence type="ECO:0000256" key="1">
    <source>
        <dbReference type="SAM" id="MobiDB-lite"/>
    </source>
</evidence>
<name>A0AAN8QUX2_9TELE</name>
<feature type="region of interest" description="Disordered" evidence="1">
    <location>
        <begin position="147"/>
        <end position="190"/>
    </location>
</feature>
<feature type="region of interest" description="Disordered" evidence="1">
    <location>
        <begin position="119"/>
        <end position="138"/>
    </location>
</feature>
<dbReference type="PROSITE" id="PS51361">
    <property type="entry name" value="TENEURIN_N"/>
    <property type="match status" value="1"/>
</dbReference>
<evidence type="ECO:0000259" key="2">
    <source>
        <dbReference type="PROSITE" id="PS51361"/>
    </source>
</evidence>
<feature type="compositionally biased region" description="Polar residues" evidence="1">
    <location>
        <begin position="151"/>
        <end position="166"/>
    </location>
</feature>